<keyword evidence="2" id="KW-1185">Reference proteome</keyword>
<dbReference type="InterPro" id="IPR052896">
    <property type="entry name" value="GGT-like_enzyme"/>
</dbReference>
<organism evidence="1 2">
    <name type="scientific">Marivibrio halodurans</name>
    <dbReference type="NCBI Taxonomy" id="2039722"/>
    <lineage>
        <taxon>Bacteria</taxon>
        <taxon>Pseudomonadati</taxon>
        <taxon>Pseudomonadota</taxon>
        <taxon>Alphaproteobacteria</taxon>
        <taxon>Rhodospirillales</taxon>
        <taxon>Rhodospirillaceae</taxon>
        <taxon>Marivibrio</taxon>
    </lineage>
</organism>
<proteinExistence type="predicted"/>
<sequence>MTGTTPPFTTRPEIRGTFGVAASTHWLASQTAMGMLERGGNAFDGAFAAGMVLQVAEPHMNGPGGDVPIIMQRADEERPRVICGQGPAPKGATIEHFKAMGLEVIPGTGMMSSAIPGAFDAWALMLRDHGTMTLREVLEPAIGYAEKGCPIPYSTTETIKAVKDMLVAHWPSTAEIFLPGGEVPKPQQLYRNPALAETWKRVLAEAEAAGSDRVAQIDAARAAWYDGFVAEEIARFCAEEPHMDATGRKNGGLLTMEDMHGWRASYEEAVSATYRDCTLFKCGPWSQGPVLLQTMALLEGYDIAAMDPEGEEFVHTVVEAMKLAYADRETYYGDPDFVDVPMADLLSKEYAGERRKLIGAEASGAFQPGVIGGNNWTIDYEAACRRKPVDGIMAGFGGGEPTAQESKLHASDTCHLDVADAAGNLVSVTPSGGWLQSSPVIPKLGFPLGTRLQMAWLDPAAPAALQPGRRPRTTLTPSLAHRDGRPYLAFGTPGGDQQDQMQIVMLCRHIDHGMNLQQAIDCPSFHIEHFPNSFYPRHASPRKVVMESRFQEAVVAGLKARGHDVSLAPPWSEGRLAAAGFDPDGTLKAGANPRNMQGYAVGR</sequence>
<protein>
    <submittedName>
        <fullName evidence="1">Gamma-glutamyltransferase family protein</fullName>
    </submittedName>
</protein>
<evidence type="ECO:0000313" key="1">
    <source>
        <dbReference type="EMBL" id="MBP5856575.1"/>
    </source>
</evidence>
<dbReference type="RefSeq" id="WP_210681142.1">
    <property type="nucleotide sequence ID" value="NZ_JAGMWN010000002.1"/>
</dbReference>
<reference evidence="1" key="1">
    <citation type="submission" date="2021-04" db="EMBL/GenBank/DDBJ databases">
        <authorList>
            <person name="Zhang D.-C."/>
        </authorList>
    </citation>
    <scope>NUCLEOTIDE SEQUENCE</scope>
    <source>
        <strain evidence="1">CGMCC 1.15697</strain>
    </source>
</reference>
<dbReference type="Gene3D" id="3.60.20.40">
    <property type="match status" value="1"/>
</dbReference>
<dbReference type="PANTHER" id="PTHR43881">
    <property type="entry name" value="GAMMA-GLUTAMYLTRANSPEPTIDASE (AFU_ORTHOLOGUE AFUA_4G13580)"/>
    <property type="match status" value="1"/>
</dbReference>
<gene>
    <name evidence="1" type="ORF">KAJ83_06120</name>
</gene>
<dbReference type="PANTHER" id="PTHR43881:SF1">
    <property type="entry name" value="GAMMA-GLUTAMYLTRANSPEPTIDASE (AFU_ORTHOLOGUE AFUA_4G13580)"/>
    <property type="match status" value="1"/>
</dbReference>
<dbReference type="InterPro" id="IPR043138">
    <property type="entry name" value="GGT_lsub"/>
</dbReference>
<dbReference type="InterPro" id="IPR043137">
    <property type="entry name" value="GGT_ssub_C"/>
</dbReference>
<dbReference type="Proteomes" id="UP000672602">
    <property type="component" value="Unassembled WGS sequence"/>
</dbReference>
<evidence type="ECO:0000313" key="2">
    <source>
        <dbReference type="Proteomes" id="UP000672602"/>
    </source>
</evidence>
<dbReference type="InterPro" id="IPR029055">
    <property type="entry name" value="Ntn_hydrolases_N"/>
</dbReference>
<dbReference type="Gene3D" id="1.10.246.130">
    <property type="match status" value="1"/>
</dbReference>
<dbReference type="EMBL" id="JAGMWN010000002">
    <property type="protein sequence ID" value="MBP5856575.1"/>
    <property type="molecule type" value="Genomic_DNA"/>
</dbReference>
<dbReference type="Pfam" id="PF01019">
    <property type="entry name" value="G_glu_transpept"/>
    <property type="match status" value="1"/>
</dbReference>
<comment type="caution">
    <text evidence="1">The sequence shown here is derived from an EMBL/GenBank/DDBJ whole genome shotgun (WGS) entry which is preliminary data.</text>
</comment>
<dbReference type="PRINTS" id="PR01210">
    <property type="entry name" value="GGTRANSPTASE"/>
</dbReference>
<dbReference type="SUPFAM" id="SSF56235">
    <property type="entry name" value="N-terminal nucleophile aminohydrolases (Ntn hydrolases)"/>
    <property type="match status" value="1"/>
</dbReference>
<dbReference type="AlphaFoldDB" id="A0A8J7V1Q1"/>
<accession>A0A8J7V1Q1</accession>
<name>A0A8J7V1Q1_9PROT</name>